<reference evidence="1 2" key="1">
    <citation type="journal article" date="2016" name="Nat. Commun.">
        <title>Thousands of microbial genomes shed light on interconnected biogeochemical processes in an aquifer system.</title>
        <authorList>
            <person name="Anantharaman K."/>
            <person name="Brown C.T."/>
            <person name="Hug L.A."/>
            <person name="Sharon I."/>
            <person name="Castelle C.J."/>
            <person name="Probst A.J."/>
            <person name="Thomas B.C."/>
            <person name="Singh A."/>
            <person name="Wilkins M.J."/>
            <person name="Karaoz U."/>
            <person name="Brodie E.L."/>
            <person name="Williams K.H."/>
            <person name="Hubbard S.S."/>
            <person name="Banfield J.F."/>
        </authorList>
    </citation>
    <scope>NUCLEOTIDE SEQUENCE [LARGE SCALE GENOMIC DNA]</scope>
</reference>
<sequence>MSDKVKFLEKPYLRLRKAEVKGNSVTIGIEKYVLYDFPLGSGKKADEDREALLHLVKDNFAILIDYWAVDWDYDGLTFKSQWQDLRGLGRKTKIVTTEKEHIYEKVGKHTIAVRVVDIFGNDATATMEVKI</sequence>
<dbReference type="Proteomes" id="UP000176968">
    <property type="component" value="Unassembled WGS sequence"/>
</dbReference>
<accession>A0A1F6GKY8</accession>
<protein>
    <recommendedName>
        <fullName evidence="3">PKD domain-containing protein</fullName>
    </recommendedName>
</protein>
<dbReference type="EMBL" id="MFMY01000035">
    <property type="protein sequence ID" value="OGG98785.1"/>
    <property type="molecule type" value="Genomic_DNA"/>
</dbReference>
<proteinExistence type="predicted"/>
<evidence type="ECO:0000313" key="2">
    <source>
        <dbReference type="Proteomes" id="UP000176968"/>
    </source>
</evidence>
<dbReference type="AlphaFoldDB" id="A0A1F6GKY8"/>
<gene>
    <name evidence="1" type="ORF">A3E04_03300</name>
</gene>
<name>A0A1F6GKY8_9BACT</name>
<comment type="caution">
    <text evidence="1">The sequence shown here is derived from an EMBL/GenBank/DDBJ whole genome shotgun (WGS) entry which is preliminary data.</text>
</comment>
<evidence type="ECO:0000313" key="1">
    <source>
        <dbReference type="EMBL" id="OGG98785.1"/>
    </source>
</evidence>
<evidence type="ECO:0008006" key="3">
    <source>
        <dbReference type="Google" id="ProtNLM"/>
    </source>
</evidence>
<organism evidence="1 2">
    <name type="scientific">Candidatus Kuenenbacteria bacterium RIFCSPHIGHO2_12_FULL_42_14</name>
    <dbReference type="NCBI Taxonomy" id="1798563"/>
    <lineage>
        <taxon>Bacteria</taxon>
        <taxon>Candidatus Kueneniibacteriota</taxon>
    </lineage>
</organism>